<reference evidence="1" key="1">
    <citation type="submission" date="2014-09" db="EMBL/GenBank/DDBJ databases">
        <authorList>
            <person name="Magalhaes I.L.F."/>
            <person name="Oliveira U."/>
            <person name="Santos F.R."/>
            <person name="Vidigal T.H.D.A."/>
            <person name="Brescovit A.D."/>
            <person name="Santos A.J."/>
        </authorList>
    </citation>
    <scope>NUCLEOTIDE SEQUENCE</scope>
    <source>
        <tissue evidence="1">Shoot tissue taken approximately 20 cm above the soil surface</tissue>
    </source>
</reference>
<name>A0A0A9HKI2_ARUDO</name>
<organism evidence="1">
    <name type="scientific">Arundo donax</name>
    <name type="common">Giant reed</name>
    <name type="synonym">Donax arundinaceus</name>
    <dbReference type="NCBI Taxonomy" id="35708"/>
    <lineage>
        <taxon>Eukaryota</taxon>
        <taxon>Viridiplantae</taxon>
        <taxon>Streptophyta</taxon>
        <taxon>Embryophyta</taxon>
        <taxon>Tracheophyta</taxon>
        <taxon>Spermatophyta</taxon>
        <taxon>Magnoliopsida</taxon>
        <taxon>Liliopsida</taxon>
        <taxon>Poales</taxon>
        <taxon>Poaceae</taxon>
        <taxon>PACMAD clade</taxon>
        <taxon>Arundinoideae</taxon>
        <taxon>Arundineae</taxon>
        <taxon>Arundo</taxon>
    </lineage>
</organism>
<evidence type="ECO:0000313" key="1">
    <source>
        <dbReference type="EMBL" id="JAE35371.1"/>
    </source>
</evidence>
<reference evidence="1" key="2">
    <citation type="journal article" date="2015" name="Data Brief">
        <title>Shoot transcriptome of the giant reed, Arundo donax.</title>
        <authorList>
            <person name="Barrero R.A."/>
            <person name="Guerrero F.D."/>
            <person name="Moolhuijzen P."/>
            <person name="Goolsby J.A."/>
            <person name="Tidwell J."/>
            <person name="Bellgard S.E."/>
            <person name="Bellgard M.I."/>
        </authorList>
    </citation>
    <scope>NUCLEOTIDE SEQUENCE</scope>
    <source>
        <tissue evidence="1">Shoot tissue taken approximately 20 cm above the soil surface</tissue>
    </source>
</reference>
<sequence length="22" mass="2528">MRIDQAYSLYSRAPYLCPAPIV</sequence>
<accession>A0A0A9HKI2</accession>
<protein>
    <submittedName>
        <fullName evidence="1">Uncharacterized protein</fullName>
    </submittedName>
</protein>
<dbReference type="EMBL" id="GBRH01162525">
    <property type="protein sequence ID" value="JAE35371.1"/>
    <property type="molecule type" value="Transcribed_RNA"/>
</dbReference>
<dbReference type="AlphaFoldDB" id="A0A0A9HKI2"/>
<proteinExistence type="predicted"/>